<proteinExistence type="predicted"/>
<accession>A0AAE0KGV4</accession>
<protein>
    <submittedName>
        <fullName evidence="1">Uncharacterized protein</fullName>
    </submittedName>
</protein>
<organism evidence="1 2">
    <name type="scientific">Lasiosphaeria ovina</name>
    <dbReference type="NCBI Taxonomy" id="92902"/>
    <lineage>
        <taxon>Eukaryota</taxon>
        <taxon>Fungi</taxon>
        <taxon>Dikarya</taxon>
        <taxon>Ascomycota</taxon>
        <taxon>Pezizomycotina</taxon>
        <taxon>Sordariomycetes</taxon>
        <taxon>Sordariomycetidae</taxon>
        <taxon>Sordariales</taxon>
        <taxon>Lasiosphaeriaceae</taxon>
        <taxon>Lasiosphaeria</taxon>
    </lineage>
</organism>
<evidence type="ECO:0000313" key="1">
    <source>
        <dbReference type="EMBL" id="KAK3375736.1"/>
    </source>
</evidence>
<reference evidence="1" key="2">
    <citation type="submission" date="2023-06" db="EMBL/GenBank/DDBJ databases">
        <authorList>
            <consortium name="Lawrence Berkeley National Laboratory"/>
            <person name="Haridas S."/>
            <person name="Hensen N."/>
            <person name="Bonometti L."/>
            <person name="Westerberg I."/>
            <person name="Brannstrom I.O."/>
            <person name="Guillou S."/>
            <person name="Cros-Aarteil S."/>
            <person name="Calhoun S."/>
            <person name="Kuo A."/>
            <person name="Mondo S."/>
            <person name="Pangilinan J."/>
            <person name="Riley R."/>
            <person name="Labutti K."/>
            <person name="Andreopoulos B."/>
            <person name="Lipzen A."/>
            <person name="Chen C."/>
            <person name="Yanf M."/>
            <person name="Daum C."/>
            <person name="Ng V."/>
            <person name="Clum A."/>
            <person name="Steindorff A."/>
            <person name="Ohm R."/>
            <person name="Martin F."/>
            <person name="Silar P."/>
            <person name="Natvig D."/>
            <person name="Lalanne C."/>
            <person name="Gautier V."/>
            <person name="Ament-Velasquez S.L."/>
            <person name="Kruys A."/>
            <person name="Hutchinson M.I."/>
            <person name="Powell A.J."/>
            <person name="Barry K."/>
            <person name="Miller A.N."/>
            <person name="Grigoriev I.V."/>
            <person name="Debuchy R."/>
            <person name="Gladieux P."/>
            <person name="Thoren M.H."/>
            <person name="Johannesson H."/>
        </authorList>
    </citation>
    <scope>NUCLEOTIDE SEQUENCE</scope>
    <source>
        <strain evidence="1">CBS 958.72</strain>
    </source>
</reference>
<evidence type="ECO:0000313" key="2">
    <source>
        <dbReference type="Proteomes" id="UP001287356"/>
    </source>
</evidence>
<dbReference type="Proteomes" id="UP001287356">
    <property type="component" value="Unassembled WGS sequence"/>
</dbReference>
<name>A0AAE0KGV4_9PEZI</name>
<comment type="caution">
    <text evidence="1">The sequence shown here is derived from an EMBL/GenBank/DDBJ whole genome shotgun (WGS) entry which is preliminary data.</text>
</comment>
<gene>
    <name evidence="1" type="ORF">B0T24DRAFT_616955</name>
</gene>
<dbReference type="AlphaFoldDB" id="A0AAE0KGV4"/>
<keyword evidence="2" id="KW-1185">Reference proteome</keyword>
<reference evidence="1" key="1">
    <citation type="journal article" date="2023" name="Mol. Phylogenet. Evol.">
        <title>Genome-scale phylogeny and comparative genomics of the fungal order Sordariales.</title>
        <authorList>
            <person name="Hensen N."/>
            <person name="Bonometti L."/>
            <person name="Westerberg I."/>
            <person name="Brannstrom I.O."/>
            <person name="Guillou S."/>
            <person name="Cros-Aarteil S."/>
            <person name="Calhoun S."/>
            <person name="Haridas S."/>
            <person name="Kuo A."/>
            <person name="Mondo S."/>
            <person name="Pangilinan J."/>
            <person name="Riley R."/>
            <person name="LaButti K."/>
            <person name="Andreopoulos B."/>
            <person name="Lipzen A."/>
            <person name="Chen C."/>
            <person name="Yan M."/>
            <person name="Daum C."/>
            <person name="Ng V."/>
            <person name="Clum A."/>
            <person name="Steindorff A."/>
            <person name="Ohm R.A."/>
            <person name="Martin F."/>
            <person name="Silar P."/>
            <person name="Natvig D.O."/>
            <person name="Lalanne C."/>
            <person name="Gautier V."/>
            <person name="Ament-Velasquez S.L."/>
            <person name="Kruys A."/>
            <person name="Hutchinson M.I."/>
            <person name="Powell A.J."/>
            <person name="Barry K."/>
            <person name="Miller A.N."/>
            <person name="Grigoriev I.V."/>
            <person name="Debuchy R."/>
            <person name="Gladieux P."/>
            <person name="Hiltunen Thoren M."/>
            <person name="Johannesson H."/>
        </authorList>
    </citation>
    <scope>NUCLEOTIDE SEQUENCE</scope>
    <source>
        <strain evidence="1">CBS 958.72</strain>
    </source>
</reference>
<dbReference type="EMBL" id="JAULSN010000003">
    <property type="protein sequence ID" value="KAK3375736.1"/>
    <property type="molecule type" value="Genomic_DNA"/>
</dbReference>
<sequence length="82" mass="8842">MADAAEAAARKVCYTCGVEKDIDQFRSFRGPRRIVLDCADCRNRGRQQRAASNAGVSAATAIIRGQNPALAPRQNLTHTVLA</sequence>